<dbReference type="EMBL" id="WHOD01000027">
    <property type="protein sequence ID" value="NOU93071.1"/>
    <property type="molecule type" value="Genomic_DNA"/>
</dbReference>
<comment type="caution">
    <text evidence="1">The sequence shown here is derived from an EMBL/GenBank/DDBJ whole genome shotgun (WGS) entry which is preliminary data.</text>
</comment>
<proteinExistence type="predicted"/>
<organism evidence="1 2">
    <name type="scientific">Paenibacillus foliorum</name>
    <dbReference type="NCBI Taxonomy" id="2654974"/>
    <lineage>
        <taxon>Bacteria</taxon>
        <taxon>Bacillati</taxon>
        <taxon>Bacillota</taxon>
        <taxon>Bacilli</taxon>
        <taxon>Bacillales</taxon>
        <taxon>Paenibacillaceae</taxon>
        <taxon>Paenibacillus</taxon>
    </lineage>
</organism>
<name>A0A972GLM9_9BACL</name>
<sequence>MREKALIGYNRIKAERYFASLEAEEATLNQQREMNKQSYKLKEAELLYEINDMKQKIVELNQLETSLKQWIQRNEN</sequence>
<evidence type="ECO:0000313" key="1">
    <source>
        <dbReference type="EMBL" id="NOU93071.1"/>
    </source>
</evidence>
<keyword evidence="2" id="KW-1185">Reference proteome</keyword>
<dbReference type="AlphaFoldDB" id="A0A972GLM9"/>
<dbReference type="Proteomes" id="UP000641588">
    <property type="component" value="Unassembled WGS sequence"/>
</dbReference>
<protein>
    <submittedName>
        <fullName evidence="1">Uncharacterized protein</fullName>
    </submittedName>
</protein>
<reference evidence="1" key="1">
    <citation type="submission" date="2019-10" db="EMBL/GenBank/DDBJ databases">
        <title>Description of Paenibacillus glebae sp. nov.</title>
        <authorList>
            <person name="Carlier A."/>
            <person name="Qi S."/>
        </authorList>
    </citation>
    <scope>NUCLEOTIDE SEQUENCE</scope>
    <source>
        <strain evidence="1">LMG 31456</strain>
    </source>
</reference>
<evidence type="ECO:0000313" key="2">
    <source>
        <dbReference type="Proteomes" id="UP000641588"/>
    </source>
</evidence>
<gene>
    <name evidence="1" type="ORF">GC093_07460</name>
</gene>
<dbReference type="RefSeq" id="WP_171651262.1">
    <property type="nucleotide sequence ID" value="NZ_WHOD01000027.1"/>
</dbReference>
<accession>A0A972GLM9</accession>